<keyword evidence="2" id="KW-0378">Hydrolase</keyword>
<evidence type="ECO:0000313" key="3">
    <source>
        <dbReference type="Proteomes" id="UP001501822"/>
    </source>
</evidence>
<evidence type="ECO:0000259" key="1">
    <source>
        <dbReference type="Pfam" id="PF00561"/>
    </source>
</evidence>
<feature type="domain" description="AB hydrolase-1" evidence="1">
    <location>
        <begin position="22"/>
        <end position="247"/>
    </location>
</feature>
<protein>
    <submittedName>
        <fullName evidence="2">Alpha/beta hydrolase</fullName>
    </submittedName>
</protein>
<dbReference type="Gene3D" id="3.40.50.1820">
    <property type="entry name" value="alpha/beta hydrolase"/>
    <property type="match status" value="1"/>
</dbReference>
<sequence length="259" mass="27521">MTTGTVTAAGVRIAYEEVGDGPPLLLIHGLGYPRWGWAPVVEPLAKTFRVITFDNRGIGGSDAPPGPYDTATLAADAVAVLDAAGVRRAHVMGASLGGMIAQMVALEHAHRVDRLILACTTPGGAEAYPLPEATLTLIREAAGLPPEEATRRLTANALASRHPLEDLLARRLADPQDPTAWQAQSAASLGHDAYGRLGEITSPTLVLHGTADRVVDPRNAPLLAEHIPGARLEWLPGQGHLFFWEDPDGTVERVRRFLG</sequence>
<dbReference type="Proteomes" id="UP001501822">
    <property type="component" value="Unassembled WGS sequence"/>
</dbReference>
<gene>
    <name evidence="2" type="ORF">GCM10010151_31750</name>
</gene>
<dbReference type="PANTHER" id="PTHR43433">
    <property type="entry name" value="HYDROLASE, ALPHA/BETA FOLD FAMILY PROTEIN"/>
    <property type="match status" value="1"/>
</dbReference>
<dbReference type="PANTHER" id="PTHR43433:SF5">
    <property type="entry name" value="AB HYDROLASE-1 DOMAIN-CONTAINING PROTEIN"/>
    <property type="match status" value="1"/>
</dbReference>
<dbReference type="GO" id="GO:0016787">
    <property type="term" value="F:hydrolase activity"/>
    <property type="evidence" value="ECO:0007669"/>
    <property type="project" value="UniProtKB-KW"/>
</dbReference>
<dbReference type="EMBL" id="BAAABM010000022">
    <property type="protein sequence ID" value="GAA0339765.1"/>
    <property type="molecule type" value="Genomic_DNA"/>
</dbReference>
<dbReference type="Pfam" id="PF00561">
    <property type="entry name" value="Abhydrolase_1"/>
    <property type="match status" value="1"/>
</dbReference>
<proteinExistence type="predicted"/>
<name>A0ABP3GB66_9ACTN</name>
<dbReference type="InterPro" id="IPR050471">
    <property type="entry name" value="AB_hydrolase"/>
</dbReference>
<accession>A0ABP3GB66</accession>
<evidence type="ECO:0000313" key="2">
    <source>
        <dbReference type="EMBL" id="GAA0339765.1"/>
    </source>
</evidence>
<comment type="caution">
    <text evidence="2">The sequence shown here is derived from an EMBL/GenBank/DDBJ whole genome shotgun (WGS) entry which is preliminary data.</text>
</comment>
<keyword evidence="3" id="KW-1185">Reference proteome</keyword>
<dbReference type="RefSeq" id="WP_252809218.1">
    <property type="nucleotide sequence ID" value="NZ_BAAABM010000022.1"/>
</dbReference>
<dbReference type="InterPro" id="IPR029058">
    <property type="entry name" value="AB_hydrolase_fold"/>
</dbReference>
<organism evidence="2 3">
    <name type="scientific">Actinoallomurus spadix</name>
    <dbReference type="NCBI Taxonomy" id="79912"/>
    <lineage>
        <taxon>Bacteria</taxon>
        <taxon>Bacillati</taxon>
        <taxon>Actinomycetota</taxon>
        <taxon>Actinomycetes</taxon>
        <taxon>Streptosporangiales</taxon>
        <taxon>Thermomonosporaceae</taxon>
        <taxon>Actinoallomurus</taxon>
    </lineage>
</organism>
<dbReference type="SUPFAM" id="SSF53474">
    <property type="entry name" value="alpha/beta-Hydrolases"/>
    <property type="match status" value="1"/>
</dbReference>
<dbReference type="PRINTS" id="PR00111">
    <property type="entry name" value="ABHYDROLASE"/>
</dbReference>
<reference evidence="3" key="1">
    <citation type="journal article" date="2019" name="Int. J. Syst. Evol. Microbiol.">
        <title>The Global Catalogue of Microorganisms (GCM) 10K type strain sequencing project: providing services to taxonomists for standard genome sequencing and annotation.</title>
        <authorList>
            <consortium name="The Broad Institute Genomics Platform"/>
            <consortium name="The Broad Institute Genome Sequencing Center for Infectious Disease"/>
            <person name="Wu L."/>
            <person name="Ma J."/>
        </authorList>
    </citation>
    <scope>NUCLEOTIDE SEQUENCE [LARGE SCALE GENOMIC DNA]</scope>
    <source>
        <strain evidence="3">JCM 3146</strain>
    </source>
</reference>
<dbReference type="InterPro" id="IPR000073">
    <property type="entry name" value="AB_hydrolase_1"/>
</dbReference>